<dbReference type="AlphaFoldDB" id="A0AAW6TUY9"/>
<name>A0AAW6TUY9_9BACT</name>
<dbReference type="Pfam" id="PF03783">
    <property type="entry name" value="CsgG"/>
    <property type="match status" value="1"/>
</dbReference>
<dbReference type="InterPro" id="IPR005534">
    <property type="entry name" value="Curli_assmbl/transp-comp_CsgG"/>
</dbReference>
<evidence type="ECO:0000313" key="2">
    <source>
        <dbReference type="EMBL" id="MDI6447701.1"/>
    </source>
</evidence>
<proteinExistence type="predicted"/>
<feature type="chain" id="PRO_5043510190" evidence="1">
    <location>
        <begin position="22"/>
        <end position="222"/>
    </location>
</feature>
<evidence type="ECO:0000313" key="3">
    <source>
        <dbReference type="Proteomes" id="UP001431776"/>
    </source>
</evidence>
<keyword evidence="3" id="KW-1185">Reference proteome</keyword>
<evidence type="ECO:0000256" key="1">
    <source>
        <dbReference type="SAM" id="SignalP"/>
    </source>
</evidence>
<organism evidence="2 3">
    <name type="scientific">Anaerobaca lacustris</name>
    <dbReference type="NCBI Taxonomy" id="3044600"/>
    <lineage>
        <taxon>Bacteria</taxon>
        <taxon>Pseudomonadati</taxon>
        <taxon>Planctomycetota</taxon>
        <taxon>Phycisphaerae</taxon>
        <taxon>Sedimentisphaerales</taxon>
        <taxon>Anaerobacaceae</taxon>
        <taxon>Anaerobaca</taxon>
    </lineage>
</organism>
<gene>
    <name evidence="2" type="ORF">QJ522_01500</name>
</gene>
<accession>A0AAW6TUY9</accession>
<keyword evidence="1" id="KW-0732">Signal</keyword>
<dbReference type="GO" id="GO:0030288">
    <property type="term" value="C:outer membrane-bounded periplasmic space"/>
    <property type="evidence" value="ECO:0007669"/>
    <property type="project" value="InterPro"/>
</dbReference>
<dbReference type="RefSeq" id="WP_349243111.1">
    <property type="nucleotide sequence ID" value="NZ_JASCXX010000001.1"/>
</dbReference>
<sequence length="222" mass="23042">MKVVCLLTLMCASLVAGCASSKGESYALAGYDFTSLNQVAIVEVTGRVYGDVVKNQISDFFIPELMKRGYGVIERRGIPALLKEQEFQASDLTSNTDAARAGRILNVPAVLVINIPKYQDKMEMTAKLIDVEDASILWIGNGSGSTGKGLATFVGAAAGAAAGAVLAGGDTSDRVIGGVAGGVVGGVAGHALSPEQSEQVKKVIAKVCETLPSRIPQVQKKK</sequence>
<protein>
    <submittedName>
        <fullName evidence="2">CsgG/HfaB family protein</fullName>
    </submittedName>
</protein>
<dbReference type="EMBL" id="JASCXX010000001">
    <property type="protein sequence ID" value="MDI6447701.1"/>
    <property type="molecule type" value="Genomic_DNA"/>
</dbReference>
<dbReference type="Proteomes" id="UP001431776">
    <property type="component" value="Unassembled WGS sequence"/>
</dbReference>
<dbReference type="PROSITE" id="PS51257">
    <property type="entry name" value="PROKAR_LIPOPROTEIN"/>
    <property type="match status" value="1"/>
</dbReference>
<feature type="signal peptide" evidence="1">
    <location>
        <begin position="1"/>
        <end position="21"/>
    </location>
</feature>
<reference evidence="2" key="1">
    <citation type="submission" date="2023-05" db="EMBL/GenBank/DDBJ databases">
        <title>Anaerotaeda fermentans gen. nov., sp. nov., a novel anaerobic planctomycete of the new family within the order Sedimentisphaerales isolated from Taman Peninsula, Russia.</title>
        <authorList>
            <person name="Khomyakova M.A."/>
            <person name="Merkel A.Y."/>
            <person name="Slobodkin A.I."/>
        </authorList>
    </citation>
    <scope>NUCLEOTIDE SEQUENCE</scope>
    <source>
        <strain evidence="2">M17dextr</strain>
    </source>
</reference>
<comment type="caution">
    <text evidence="2">The sequence shown here is derived from an EMBL/GenBank/DDBJ whole genome shotgun (WGS) entry which is preliminary data.</text>
</comment>
<dbReference type="Gene3D" id="3.40.50.10610">
    <property type="entry name" value="ABC-type transport auxiliary lipoprotein component"/>
    <property type="match status" value="1"/>
</dbReference>